<keyword evidence="1" id="KW-0472">Membrane</keyword>
<organism evidence="2 3">
    <name type="scientific">Chitinophaga silvatica</name>
    <dbReference type="NCBI Taxonomy" id="2282649"/>
    <lineage>
        <taxon>Bacteria</taxon>
        <taxon>Pseudomonadati</taxon>
        <taxon>Bacteroidota</taxon>
        <taxon>Chitinophagia</taxon>
        <taxon>Chitinophagales</taxon>
        <taxon>Chitinophagaceae</taxon>
        <taxon>Chitinophaga</taxon>
    </lineage>
</organism>
<keyword evidence="1" id="KW-1133">Transmembrane helix</keyword>
<protein>
    <submittedName>
        <fullName evidence="2">Uncharacterized protein</fullName>
    </submittedName>
</protein>
<dbReference type="RefSeq" id="WP_116976829.1">
    <property type="nucleotide sequence ID" value="NZ_QPMM01000008.1"/>
</dbReference>
<feature type="transmembrane region" description="Helical" evidence="1">
    <location>
        <begin position="126"/>
        <end position="145"/>
    </location>
</feature>
<sequence>MNFDDIKDAWNNDQENENIKIPAKLDQLKSAQLPVERLRKGMKSEFWVQCLVLVIVGFTPKFFYLQPQMILPFYALYSCSLVVSIYYFFKLYVFYKRIGSLSLTSKDNLYELYYEARLSIEVYKSFTYMLVPFFMVMAVLLFASVKVDGLYQRFLDNETLMLMAAFSFANVIALIILMTEIWIKYGYGKYIKQIKAVLDEFKE</sequence>
<dbReference type="Proteomes" id="UP000260644">
    <property type="component" value="Unassembled WGS sequence"/>
</dbReference>
<dbReference type="OrthoDB" id="1249607at2"/>
<proteinExistence type="predicted"/>
<comment type="caution">
    <text evidence="2">The sequence shown here is derived from an EMBL/GenBank/DDBJ whole genome shotgun (WGS) entry which is preliminary data.</text>
</comment>
<dbReference type="EMBL" id="QPMM01000008">
    <property type="protein sequence ID" value="RFS21418.1"/>
    <property type="molecule type" value="Genomic_DNA"/>
</dbReference>
<gene>
    <name evidence="2" type="ORF">DVR12_16095</name>
</gene>
<name>A0A3E1Y8C2_9BACT</name>
<accession>A0A3E1Y8C2</accession>
<evidence type="ECO:0000256" key="1">
    <source>
        <dbReference type="SAM" id="Phobius"/>
    </source>
</evidence>
<feature type="transmembrane region" description="Helical" evidence="1">
    <location>
        <begin position="160"/>
        <end position="183"/>
    </location>
</feature>
<evidence type="ECO:0000313" key="2">
    <source>
        <dbReference type="EMBL" id="RFS21418.1"/>
    </source>
</evidence>
<reference evidence="2 3" key="1">
    <citation type="submission" date="2018-07" db="EMBL/GenBank/DDBJ databases">
        <title>Chitinophaga K2CV101002-2 sp. nov., isolated from a monsoon evergreen broad-leaved forest soil.</title>
        <authorList>
            <person name="Lv Y."/>
        </authorList>
    </citation>
    <scope>NUCLEOTIDE SEQUENCE [LARGE SCALE GENOMIC DNA]</scope>
    <source>
        <strain evidence="2 3">GDMCC 1.1288</strain>
    </source>
</reference>
<keyword evidence="3" id="KW-1185">Reference proteome</keyword>
<feature type="transmembrane region" description="Helical" evidence="1">
    <location>
        <begin position="70"/>
        <end position="89"/>
    </location>
</feature>
<evidence type="ECO:0000313" key="3">
    <source>
        <dbReference type="Proteomes" id="UP000260644"/>
    </source>
</evidence>
<keyword evidence="1" id="KW-0812">Transmembrane</keyword>
<feature type="transmembrane region" description="Helical" evidence="1">
    <location>
        <begin position="46"/>
        <end position="64"/>
    </location>
</feature>
<dbReference type="AlphaFoldDB" id="A0A3E1Y8C2"/>